<accession>A0ABU5U434</accession>
<dbReference type="RefSeq" id="WP_323306920.1">
    <property type="nucleotide sequence ID" value="NZ_JAYGHT010000119.1"/>
</dbReference>
<organism evidence="4 5">
    <name type="scientific">Limnoraphis robusta CCNP1315</name>
    <dbReference type="NCBI Taxonomy" id="3110306"/>
    <lineage>
        <taxon>Bacteria</taxon>
        <taxon>Bacillati</taxon>
        <taxon>Cyanobacteriota</taxon>
        <taxon>Cyanophyceae</taxon>
        <taxon>Oscillatoriophycideae</taxon>
        <taxon>Oscillatoriales</taxon>
        <taxon>Sirenicapillariaceae</taxon>
        <taxon>Limnoraphis</taxon>
    </lineage>
</organism>
<comment type="similarity">
    <text evidence="1">Belongs to the short-chain dehydrogenases/reductases (SDR) family.</text>
</comment>
<name>A0ABU5U434_9CYAN</name>
<dbReference type="SUPFAM" id="SSF51735">
    <property type="entry name" value="NAD(P)-binding Rossmann-fold domains"/>
    <property type="match status" value="1"/>
</dbReference>
<dbReference type="Proteomes" id="UP001301728">
    <property type="component" value="Unassembled WGS sequence"/>
</dbReference>
<gene>
    <name evidence="4" type="ORF">VB854_18120</name>
</gene>
<proteinExistence type="inferred from homology"/>
<feature type="non-terminal residue" evidence="4">
    <location>
        <position position="1"/>
    </location>
</feature>
<dbReference type="InterPro" id="IPR036291">
    <property type="entry name" value="NAD(P)-bd_dom_sf"/>
</dbReference>
<dbReference type="PRINTS" id="PR00081">
    <property type="entry name" value="GDHRDH"/>
</dbReference>
<keyword evidence="5" id="KW-1185">Reference proteome</keyword>
<comment type="caution">
    <text evidence="4">The sequence shown here is derived from an EMBL/GenBank/DDBJ whole genome shotgun (WGS) entry which is preliminary data.</text>
</comment>
<reference evidence="4 5" key="1">
    <citation type="submission" date="2023-12" db="EMBL/GenBank/DDBJ databases">
        <title>Baltic Sea Cyanobacteria.</title>
        <authorList>
            <person name="Delbaje E."/>
            <person name="Fewer D.P."/>
            <person name="Shishido T.K."/>
        </authorList>
    </citation>
    <scope>NUCLEOTIDE SEQUENCE [LARGE SCALE GENOMIC DNA]</scope>
    <source>
        <strain evidence="4 5">CCNP 1315</strain>
    </source>
</reference>
<keyword evidence="2" id="KW-0521">NADP</keyword>
<dbReference type="Pfam" id="PF00106">
    <property type="entry name" value="adh_short"/>
    <property type="match status" value="1"/>
</dbReference>
<evidence type="ECO:0000313" key="4">
    <source>
        <dbReference type="EMBL" id="MEA5520858.1"/>
    </source>
</evidence>
<dbReference type="PANTHER" id="PTHR43963:SF6">
    <property type="entry name" value="CHAIN DEHYDROGENASE FAMILY PROTEIN, PUTATIVE (AFU_ORTHOLOGUE AFUA_3G15350)-RELATED"/>
    <property type="match status" value="1"/>
</dbReference>
<protein>
    <submittedName>
        <fullName evidence="4">SDR family NAD(P)-dependent oxidoreductase</fullName>
    </submittedName>
</protein>
<keyword evidence="3" id="KW-0560">Oxidoreductase</keyword>
<dbReference type="EMBL" id="JAYGHT010000119">
    <property type="protein sequence ID" value="MEA5520858.1"/>
    <property type="molecule type" value="Genomic_DNA"/>
</dbReference>
<evidence type="ECO:0000256" key="1">
    <source>
        <dbReference type="ARBA" id="ARBA00006484"/>
    </source>
</evidence>
<dbReference type="Gene3D" id="3.40.50.720">
    <property type="entry name" value="NAD(P)-binding Rossmann-like Domain"/>
    <property type="match status" value="1"/>
</dbReference>
<sequence>RVVNVSSGMGQLNGMNSGYVGYRVSKTAVNALTRILADEVRDLDILVNAVCPGWVKTRMGGENATRNPEEGADTIVWLATQPTGGVSGGFFRDRKPIEW</sequence>
<evidence type="ECO:0000313" key="5">
    <source>
        <dbReference type="Proteomes" id="UP001301728"/>
    </source>
</evidence>
<evidence type="ECO:0000256" key="3">
    <source>
        <dbReference type="ARBA" id="ARBA00023002"/>
    </source>
</evidence>
<dbReference type="PANTHER" id="PTHR43963">
    <property type="entry name" value="CARBONYL REDUCTASE 1-RELATED"/>
    <property type="match status" value="1"/>
</dbReference>
<dbReference type="InterPro" id="IPR002347">
    <property type="entry name" value="SDR_fam"/>
</dbReference>
<evidence type="ECO:0000256" key="2">
    <source>
        <dbReference type="ARBA" id="ARBA00022857"/>
    </source>
</evidence>